<keyword evidence="4 8" id="KW-0831">Ubiquinone biosynthesis</keyword>
<dbReference type="AlphaFoldDB" id="A0A1D2VPX7"/>
<evidence type="ECO:0000256" key="6">
    <source>
        <dbReference type="ARBA" id="ARBA00023121"/>
    </source>
</evidence>
<keyword evidence="7 8" id="KW-0496">Mitochondrion</keyword>
<keyword evidence="11" id="KW-1185">Reference proteome</keyword>
<dbReference type="GO" id="GO:0005743">
    <property type="term" value="C:mitochondrial inner membrane"/>
    <property type="evidence" value="ECO:0007669"/>
    <property type="project" value="EnsemblFungi"/>
</dbReference>
<comment type="function">
    <text evidence="8">Membrane-associated protein that warps the membrane surface to access and bind aromatic isoprenes with high specificity, including ubiquinone (CoQ) isoprene intermediates and presents them directly to Coq7, therefore facilitating the Coq7-mediated hydroxylase step. Participates in the biosynthesis of coenzyme Q, also named ubiquinone, an essential lipid-soluble electron transporter for aerobic cellular respiration.</text>
</comment>
<dbReference type="GO" id="GO:0032991">
    <property type="term" value="C:protein-containing complex"/>
    <property type="evidence" value="ECO:0007669"/>
    <property type="project" value="EnsemblFungi"/>
</dbReference>
<evidence type="ECO:0000313" key="11">
    <source>
        <dbReference type="Proteomes" id="UP000095038"/>
    </source>
</evidence>
<dbReference type="Pfam" id="PF08511">
    <property type="entry name" value="COQ9"/>
    <property type="match status" value="1"/>
</dbReference>
<gene>
    <name evidence="10" type="ORF">ASCRUDRAFT_26743</name>
</gene>
<dbReference type="GO" id="GO:0006744">
    <property type="term" value="P:ubiquinone biosynthetic process"/>
    <property type="evidence" value="ECO:0007669"/>
    <property type="project" value="UniProtKB-UniRule"/>
</dbReference>
<evidence type="ECO:0000256" key="4">
    <source>
        <dbReference type="ARBA" id="ARBA00022688"/>
    </source>
</evidence>
<evidence type="ECO:0000256" key="8">
    <source>
        <dbReference type="RuleBase" id="RU366063"/>
    </source>
</evidence>
<name>A0A1D2VPX7_9ASCO</name>
<evidence type="ECO:0000313" key="10">
    <source>
        <dbReference type="EMBL" id="ODV63683.1"/>
    </source>
</evidence>
<dbReference type="InterPro" id="IPR013718">
    <property type="entry name" value="COQ9_C"/>
</dbReference>
<reference evidence="11" key="1">
    <citation type="submission" date="2016-05" db="EMBL/GenBank/DDBJ databases">
        <title>Comparative genomics of biotechnologically important yeasts.</title>
        <authorList>
            <consortium name="DOE Joint Genome Institute"/>
            <person name="Riley R."/>
            <person name="Haridas S."/>
            <person name="Wolfe K.H."/>
            <person name="Lopes M.R."/>
            <person name="Hittinger C.T."/>
            <person name="Goker M."/>
            <person name="Salamov A."/>
            <person name="Wisecaver J."/>
            <person name="Long T.M."/>
            <person name="Aerts A.L."/>
            <person name="Barry K."/>
            <person name="Choi C."/>
            <person name="Clum A."/>
            <person name="Coughlan A.Y."/>
            <person name="Deshpande S."/>
            <person name="Douglass A.P."/>
            <person name="Hanson S.J."/>
            <person name="Klenk H.-P."/>
            <person name="Labutti K."/>
            <person name="Lapidus A."/>
            <person name="Lindquist E."/>
            <person name="Lipzen A."/>
            <person name="Meier-Kolthoff J.P."/>
            <person name="Ohm R.A."/>
            <person name="Otillar R.P."/>
            <person name="Pangilinan J."/>
            <person name="Peng Y."/>
            <person name="Rokas A."/>
            <person name="Rosa C.A."/>
            <person name="Scheuner C."/>
            <person name="Sibirny A.A."/>
            <person name="Slot J.C."/>
            <person name="Stielow J.B."/>
            <person name="Sun H."/>
            <person name="Kurtzman C.P."/>
            <person name="Blackwell M."/>
            <person name="Grigoriev I.V."/>
            <person name="Jeffries T.W."/>
        </authorList>
    </citation>
    <scope>NUCLEOTIDE SEQUENCE [LARGE SCALE GENOMIC DNA]</scope>
    <source>
        <strain evidence="11">DSM 1968</strain>
    </source>
</reference>
<keyword evidence="5" id="KW-0809">Transit peptide</keyword>
<dbReference type="PANTHER" id="PTHR21427:SF19">
    <property type="entry name" value="UBIQUINONE BIOSYNTHESIS PROTEIN COQ9, MITOCHONDRIAL"/>
    <property type="match status" value="1"/>
</dbReference>
<dbReference type="EMBL" id="KV454475">
    <property type="protein sequence ID" value="ODV63683.1"/>
    <property type="molecule type" value="Genomic_DNA"/>
</dbReference>
<evidence type="ECO:0000259" key="9">
    <source>
        <dbReference type="Pfam" id="PF08511"/>
    </source>
</evidence>
<evidence type="ECO:0000256" key="3">
    <source>
        <dbReference type="ARBA" id="ARBA00010766"/>
    </source>
</evidence>
<dbReference type="UniPathway" id="UPA00232"/>
<feature type="domain" description="COQ9 C-terminal" evidence="9">
    <location>
        <begin position="113"/>
        <end position="182"/>
    </location>
</feature>
<feature type="non-terminal residue" evidence="10">
    <location>
        <position position="210"/>
    </location>
</feature>
<dbReference type="RefSeq" id="XP_020049990.1">
    <property type="nucleotide sequence ID" value="XM_020189967.1"/>
</dbReference>
<evidence type="ECO:0000256" key="2">
    <source>
        <dbReference type="ARBA" id="ARBA00004749"/>
    </source>
</evidence>
<dbReference type="GO" id="GO:0008289">
    <property type="term" value="F:lipid binding"/>
    <property type="evidence" value="ECO:0007669"/>
    <property type="project" value="UniProtKB-UniRule"/>
</dbReference>
<dbReference type="InParanoid" id="A0A1D2VPX7"/>
<evidence type="ECO:0000256" key="5">
    <source>
        <dbReference type="ARBA" id="ARBA00022946"/>
    </source>
</evidence>
<keyword evidence="6 8" id="KW-0446">Lipid-binding</keyword>
<comment type="similarity">
    <text evidence="3 8">Belongs to the COQ9 family.</text>
</comment>
<proteinExistence type="inferred from homology"/>
<dbReference type="GeneID" id="30963603"/>
<comment type="pathway">
    <text evidence="2 8">Cofactor biosynthesis; ubiquinone biosynthesis.</text>
</comment>
<organism evidence="10 11">
    <name type="scientific">Ascoidea rubescens DSM 1968</name>
    <dbReference type="NCBI Taxonomy" id="1344418"/>
    <lineage>
        <taxon>Eukaryota</taxon>
        <taxon>Fungi</taxon>
        <taxon>Dikarya</taxon>
        <taxon>Ascomycota</taxon>
        <taxon>Saccharomycotina</taxon>
        <taxon>Saccharomycetes</taxon>
        <taxon>Ascoideaceae</taxon>
        <taxon>Ascoidea</taxon>
    </lineage>
</organism>
<evidence type="ECO:0000256" key="7">
    <source>
        <dbReference type="ARBA" id="ARBA00023128"/>
    </source>
</evidence>
<dbReference type="InterPro" id="IPR012762">
    <property type="entry name" value="Ubiq_biosynth_COQ9"/>
</dbReference>
<dbReference type="PANTHER" id="PTHR21427">
    <property type="entry name" value="UBIQUINONE BIOSYNTHESIS PROTEIN COQ9, MITOCHONDRIAL"/>
    <property type="match status" value="1"/>
</dbReference>
<dbReference type="FunCoup" id="A0A1D2VPX7">
    <property type="interactions" value="256"/>
</dbReference>
<accession>A0A1D2VPX7</accession>
<protein>
    <recommendedName>
        <fullName evidence="8">Ubiquinone biosynthesis protein</fullName>
    </recommendedName>
</protein>
<dbReference type="NCBIfam" id="TIGR02396">
    <property type="entry name" value="diverge_rpsU"/>
    <property type="match status" value="1"/>
</dbReference>
<feature type="non-terminal residue" evidence="10">
    <location>
        <position position="1"/>
    </location>
</feature>
<comment type="subcellular location">
    <subcellularLocation>
        <location evidence="1 8">Mitochondrion</location>
    </subcellularLocation>
</comment>
<sequence>NGYSIKDKILLNSLNKFVPQYGINENSIVKSIQDLKYNDSMNVLFKEKENELIYFYLKNSRVELANSIKKDEEFNALTNEDDKLKYLMKKRLLLNLKLGERILNYLILPKNISKSLDELMKLSDDFAFFSNDMSNDFAWYSKRFCIAMIYVKSELYMINDKSSGFKNTLKFLEDSIDRYSKLGYAYNETEKWAIFNGFSLINLIRSQLTR</sequence>
<dbReference type="Proteomes" id="UP000095038">
    <property type="component" value="Unassembled WGS sequence"/>
</dbReference>
<evidence type="ECO:0000256" key="1">
    <source>
        <dbReference type="ARBA" id="ARBA00004173"/>
    </source>
</evidence>
<dbReference type="OrthoDB" id="619536at2759"/>
<dbReference type="STRING" id="1344418.A0A1D2VPX7"/>